<dbReference type="PROSITE" id="PS00108">
    <property type="entry name" value="PROTEIN_KINASE_ST"/>
    <property type="match status" value="1"/>
</dbReference>
<organism evidence="13 14">
    <name type="scientific">Chrysochromulina tobinii</name>
    <dbReference type="NCBI Taxonomy" id="1460289"/>
    <lineage>
        <taxon>Eukaryota</taxon>
        <taxon>Haptista</taxon>
        <taxon>Haptophyta</taxon>
        <taxon>Prymnesiophyceae</taxon>
        <taxon>Prymnesiales</taxon>
        <taxon>Chrysochromulinaceae</taxon>
        <taxon>Chrysochromulina</taxon>
    </lineage>
</organism>
<dbReference type="InterPro" id="IPR008271">
    <property type="entry name" value="Ser/Thr_kinase_AS"/>
</dbReference>
<dbReference type="InterPro" id="IPR017441">
    <property type="entry name" value="Protein_kinase_ATP_BS"/>
</dbReference>
<dbReference type="Gene3D" id="1.10.510.10">
    <property type="entry name" value="Transferase(Phosphotransferase) domain 1"/>
    <property type="match status" value="1"/>
</dbReference>
<dbReference type="OrthoDB" id="248923at2759"/>
<keyword evidence="5 13" id="KW-0418">Kinase</keyword>
<dbReference type="Gene3D" id="3.30.200.20">
    <property type="entry name" value="Phosphorylase Kinase, domain 1"/>
    <property type="match status" value="1"/>
</dbReference>
<dbReference type="PANTHER" id="PTHR44899:SF3">
    <property type="entry name" value="SERINE_THREONINE-PROTEIN KINASE NEK1"/>
    <property type="match status" value="1"/>
</dbReference>
<dbReference type="GO" id="GO:0005524">
    <property type="term" value="F:ATP binding"/>
    <property type="evidence" value="ECO:0007669"/>
    <property type="project" value="UniProtKB-UniRule"/>
</dbReference>
<sequence length="413" mass="44918">MASLGTRGPWTKLQAIGKGSFGTVYLVQRTGAGNQQKYVMKEVNLRGLPKAEMLAAQNEVAALQKVKHPHAVAIADALVVDDTLCIIMEWAQGKDLGALIAQRKTERRPFTEDEVLKIFWQLTSVLAHCHHELHLLHRDLKPQNVFLSANGDVKLGDFGLAKALEATCAIAKTQCGTPIYMSPELCLGQDYNRAADVWALGCILYELMTLTMPWADCRVQGPGGMSALLKKIASSSLDLTQCKKQYSAELCGLLSALLHKKGENRPALDQVPSKSRPGQFSYVHVPTGYKQAFFPERDELPEEVPSASRPGAFSYLHVPTGYKQQEVPLTDTPDPKMLEAWKKAKAAATGNRPVATAALQPGASPQPYWSPKMGANKLEPVPESRALRPTGQANGPNQTPPGAAKNPSELLIL</sequence>
<evidence type="ECO:0000256" key="2">
    <source>
        <dbReference type="ARBA" id="ARBA00022527"/>
    </source>
</evidence>
<comment type="similarity">
    <text evidence="10">Belongs to the protein kinase superfamily.</text>
</comment>
<dbReference type="Pfam" id="PF00069">
    <property type="entry name" value="Pkinase"/>
    <property type="match status" value="1"/>
</dbReference>
<dbReference type="Proteomes" id="UP000037460">
    <property type="component" value="Unassembled WGS sequence"/>
</dbReference>
<keyword evidence="6 9" id="KW-0067">ATP-binding</keyword>
<dbReference type="AlphaFoldDB" id="A0A0M0JLS1"/>
<accession>A0A0M0JLS1</accession>
<evidence type="ECO:0000256" key="4">
    <source>
        <dbReference type="ARBA" id="ARBA00022741"/>
    </source>
</evidence>
<evidence type="ECO:0000256" key="1">
    <source>
        <dbReference type="ARBA" id="ARBA00012513"/>
    </source>
</evidence>
<evidence type="ECO:0000313" key="14">
    <source>
        <dbReference type="Proteomes" id="UP000037460"/>
    </source>
</evidence>
<dbReference type="PROSITE" id="PS00107">
    <property type="entry name" value="PROTEIN_KINASE_ATP"/>
    <property type="match status" value="1"/>
</dbReference>
<comment type="catalytic activity">
    <reaction evidence="8">
        <text>L-seryl-[protein] + ATP = O-phospho-L-seryl-[protein] + ADP + H(+)</text>
        <dbReference type="Rhea" id="RHEA:17989"/>
        <dbReference type="Rhea" id="RHEA-COMP:9863"/>
        <dbReference type="Rhea" id="RHEA-COMP:11604"/>
        <dbReference type="ChEBI" id="CHEBI:15378"/>
        <dbReference type="ChEBI" id="CHEBI:29999"/>
        <dbReference type="ChEBI" id="CHEBI:30616"/>
        <dbReference type="ChEBI" id="CHEBI:83421"/>
        <dbReference type="ChEBI" id="CHEBI:456216"/>
        <dbReference type="EC" id="2.7.11.1"/>
    </reaction>
</comment>
<feature type="domain" description="Protein kinase" evidence="12">
    <location>
        <begin position="10"/>
        <end position="294"/>
    </location>
</feature>
<evidence type="ECO:0000256" key="8">
    <source>
        <dbReference type="ARBA" id="ARBA00048679"/>
    </source>
</evidence>
<feature type="binding site" evidence="9">
    <location>
        <position position="41"/>
    </location>
    <ligand>
        <name>ATP</name>
        <dbReference type="ChEBI" id="CHEBI:30616"/>
    </ligand>
</feature>
<reference evidence="14" key="1">
    <citation type="journal article" date="2015" name="PLoS Genet.">
        <title>Genome Sequence and Transcriptome Analyses of Chrysochromulina tobin: Metabolic Tools for Enhanced Algal Fitness in the Prominent Order Prymnesiales (Haptophyceae).</title>
        <authorList>
            <person name="Hovde B.T."/>
            <person name="Deodato C.R."/>
            <person name="Hunsperger H.M."/>
            <person name="Ryken S.A."/>
            <person name="Yost W."/>
            <person name="Jha R.K."/>
            <person name="Patterson J."/>
            <person name="Monnat R.J. Jr."/>
            <person name="Barlow S.B."/>
            <person name="Starkenburg S.R."/>
            <person name="Cattolico R.A."/>
        </authorList>
    </citation>
    <scope>NUCLEOTIDE SEQUENCE</scope>
    <source>
        <strain evidence="14">CCMP291</strain>
    </source>
</reference>
<evidence type="ECO:0000256" key="6">
    <source>
        <dbReference type="ARBA" id="ARBA00022840"/>
    </source>
</evidence>
<evidence type="ECO:0000259" key="12">
    <source>
        <dbReference type="PROSITE" id="PS50011"/>
    </source>
</evidence>
<evidence type="ECO:0000256" key="3">
    <source>
        <dbReference type="ARBA" id="ARBA00022679"/>
    </source>
</evidence>
<dbReference type="InterPro" id="IPR000719">
    <property type="entry name" value="Prot_kinase_dom"/>
</dbReference>
<evidence type="ECO:0000313" key="13">
    <source>
        <dbReference type="EMBL" id="KOO27282.1"/>
    </source>
</evidence>
<keyword evidence="14" id="KW-1185">Reference proteome</keyword>
<feature type="region of interest" description="Disordered" evidence="11">
    <location>
        <begin position="357"/>
        <end position="413"/>
    </location>
</feature>
<dbReference type="InterPro" id="IPR051131">
    <property type="entry name" value="NEK_Ser/Thr_kinase_NIMA"/>
</dbReference>
<proteinExistence type="inferred from homology"/>
<evidence type="ECO:0000256" key="5">
    <source>
        <dbReference type="ARBA" id="ARBA00022777"/>
    </source>
</evidence>
<dbReference type="InterPro" id="IPR011009">
    <property type="entry name" value="Kinase-like_dom_sf"/>
</dbReference>
<dbReference type="PROSITE" id="PS50011">
    <property type="entry name" value="PROTEIN_KINASE_DOM"/>
    <property type="match status" value="1"/>
</dbReference>
<dbReference type="SMART" id="SM00220">
    <property type="entry name" value="S_TKc"/>
    <property type="match status" value="1"/>
</dbReference>
<dbReference type="EC" id="2.7.11.1" evidence="1"/>
<keyword evidence="4 9" id="KW-0547">Nucleotide-binding</keyword>
<dbReference type="SUPFAM" id="SSF56112">
    <property type="entry name" value="Protein kinase-like (PK-like)"/>
    <property type="match status" value="1"/>
</dbReference>
<protein>
    <recommendedName>
        <fullName evidence="1">non-specific serine/threonine protein kinase</fullName>
        <ecNumber evidence="1">2.7.11.1</ecNumber>
    </recommendedName>
</protein>
<dbReference type="GO" id="GO:0004674">
    <property type="term" value="F:protein serine/threonine kinase activity"/>
    <property type="evidence" value="ECO:0007669"/>
    <property type="project" value="UniProtKB-KW"/>
</dbReference>
<comment type="catalytic activity">
    <reaction evidence="7">
        <text>L-threonyl-[protein] + ATP = O-phospho-L-threonyl-[protein] + ADP + H(+)</text>
        <dbReference type="Rhea" id="RHEA:46608"/>
        <dbReference type="Rhea" id="RHEA-COMP:11060"/>
        <dbReference type="Rhea" id="RHEA-COMP:11605"/>
        <dbReference type="ChEBI" id="CHEBI:15378"/>
        <dbReference type="ChEBI" id="CHEBI:30013"/>
        <dbReference type="ChEBI" id="CHEBI:30616"/>
        <dbReference type="ChEBI" id="CHEBI:61977"/>
        <dbReference type="ChEBI" id="CHEBI:456216"/>
        <dbReference type="EC" id="2.7.11.1"/>
    </reaction>
</comment>
<comment type="caution">
    <text evidence="13">The sequence shown here is derived from an EMBL/GenBank/DDBJ whole genome shotgun (WGS) entry which is preliminary data.</text>
</comment>
<keyword evidence="2 10" id="KW-0723">Serine/threonine-protein kinase</keyword>
<evidence type="ECO:0000256" key="11">
    <source>
        <dbReference type="SAM" id="MobiDB-lite"/>
    </source>
</evidence>
<name>A0A0M0JLS1_9EUKA</name>
<dbReference type="EMBL" id="JWZX01002735">
    <property type="protein sequence ID" value="KOO27282.1"/>
    <property type="molecule type" value="Genomic_DNA"/>
</dbReference>
<evidence type="ECO:0000256" key="7">
    <source>
        <dbReference type="ARBA" id="ARBA00047899"/>
    </source>
</evidence>
<dbReference type="PANTHER" id="PTHR44899">
    <property type="entry name" value="CAMK FAMILY PROTEIN KINASE"/>
    <property type="match status" value="1"/>
</dbReference>
<evidence type="ECO:0000256" key="10">
    <source>
        <dbReference type="RuleBase" id="RU000304"/>
    </source>
</evidence>
<gene>
    <name evidence="13" type="ORF">Ctob_002345</name>
</gene>
<evidence type="ECO:0000256" key="9">
    <source>
        <dbReference type="PROSITE-ProRule" id="PRU10141"/>
    </source>
</evidence>
<keyword evidence="3" id="KW-0808">Transferase</keyword>